<feature type="region of interest" description="Disordered" evidence="4">
    <location>
        <begin position="82"/>
        <end position="112"/>
    </location>
</feature>
<dbReference type="SUPFAM" id="SSF55120">
    <property type="entry name" value="Pseudouridine synthase"/>
    <property type="match status" value="1"/>
</dbReference>
<dbReference type="InterPro" id="IPR020095">
    <property type="entry name" value="PsdUridine_synth_TruA_C"/>
</dbReference>
<protein>
    <submittedName>
        <fullName evidence="7">tRNA pseudouridine(38/39) synthase isoform X1</fullName>
    </submittedName>
</protein>
<accession>A0ABM3V171</accession>
<dbReference type="GeneID" id="101894529"/>
<keyword evidence="3" id="KW-0413">Isomerase</keyword>
<reference evidence="7" key="1">
    <citation type="submission" date="2025-08" db="UniProtKB">
        <authorList>
            <consortium name="RefSeq"/>
        </authorList>
    </citation>
    <scope>IDENTIFICATION</scope>
    <source>
        <strain evidence="7">Aabys</strain>
        <tissue evidence="7">Whole body</tissue>
    </source>
</reference>
<dbReference type="Pfam" id="PF01416">
    <property type="entry name" value="PseudoU_synth_1"/>
    <property type="match status" value="1"/>
</dbReference>
<comment type="similarity">
    <text evidence="1">Belongs to the tRNA pseudouridine synthase TruA family.</text>
</comment>
<proteinExistence type="inferred from homology"/>
<dbReference type="InterPro" id="IPR020103">
    <property type="entry name" value="PsdUridine_synth_cat_dom_sf"/>
</dbReference>
<dbReference type="InterPro" id="IPR020094">
    <property type="entry name" value="TruA/RsuA/RluB/E/F_N"/>
</dbReference>
<evidence type="ECO:0000256" key="3">
    <source>
        <dbReference type="ARBA" id="ARBA00023235"/>
    </source>
</evidence>
<evidence type="ECO:0000256" key="1">
    <source>
        <dbReference type="ARBA" id="ARBA00009375"/>
    </source>
</evidence>
<dbReference type="RefSeq" id="XP_058979525.1">
    <property type="nucleotide sequence ID" value="XM_059123542.1"/>
</dbReference>
<dbReference type="InterPro" id="IPR001406">
    <property type="entry name" value="PsdUridine_synth_TruA"/>
</dbReference>
<evidence type="ECO:0000256" key="4">
    <source>
        <dbReference type="SAM" id="MobiDB-lite"/>
    </source>
</evidence>
<dbReference type="PANTHER" id="PTHR11142:SF5">
    <property type="entry name" value="TRNA PSEUDOURIDINE(38_39) SYNTHASE"/>
    <property type="match status" value="1"/>
</dbReference>
<keyword evidence="6" id="KW-1185">Reference proteome</keyword>
<dbReference type="Proteomes" id="UP001652621">
    <property type="component" value="Unplaced"/>
</dbReference>
<dbReference type="InterPro" id="IPR020097">
    <property type="entry name" value="PsdUridine_synth_TruA_a/b_dom"/>
</dbReference>
<dbReference type="CDD" id="cd02569">
    <property type="entry name" value="PseudoU_synth_ScPus3"/>
    <property type="match status" value="1"/>
</dbReference>
<evidence type="ECO:0000313" key="6">
    <source>
        <dbReference type="Proteomes" id="UP001652621"/>
    </source>
</evidence>
<feature type="compositionally biased region" description="Basic and acidic residues" evidence="4">
    <location>
        <begin position="82"/>
        <end position="95"/>
    </location>
</feature>
<feature type="domain" description="Pseudouridine synthase I TruA alpha/beta" evidence="5">
    <location>
        <begin position="277"/>
        <end position="385"/>
    </location>
</feature>
<dbReference type="Gene3D" id="3.30.70.580">
    <property type="entry name" value="Pseudouridine synthase I, catalytic domain, N-terminal subdomain"/>
    <property type="match status" value="1"/>
</dbReference>
<dbReference type="InterPro" id="IPR041707">
    <property type="entry name" value="Pus3-like"/>
</dbReference>
<gene>
    <name evidence="7" type="primary">LOC101894529</name>
</gene>
<name>A0ABM3V171_MUSDO</name>
<evidence type="ECO:0000256" key="2">
    <source>
        <dbReference type="ARBA" id="ARBA00022694"/>
    </source>
</evidence>
<dbReference type="PANTHER" id="PTHR11142">
    <property type="entry name" value="PSEUDOURIDYLATE SYNTHASE"/>
    <property type="match status" value="1"/>
</dbReference>
<evidence type="ECO:0000313" key="7">
    <source>
        <dbReference type="RefSeq" id="XP_058979525.1"/>
    </source>
</evidence>
<sequence length="517" mass="60643">MLLIFKSLNYLFNYLVIPVRAVVGLPREELEKLSKTELIDKIIQLEAYNFQLKNIFNKKLDENDDDLRDELKELNQLNDQCKTEKPEDVNKKNAIEDSTEGSPENPNAVGNKKNKKREFDFSKCHKRHVLMKFLYFGWDYQGYACQEDSNATIEYHLFRALTRACLIESRNSSNYHRCGRTDKEVSAFCQVISIDLRSKFPPEEQYEEDSLKNEIDYCGLLNRILPKNIQCIAWMPLRSPVYSARFDCVARTYRYYFPKGDLNIEAMQKACKLLQIHGDFRNFCKMDVHNGVTNYIRNLQAANVLPCPNVQDEQRQGYSMYFLEIKANAFLWHQIRCIMAVLLLIGQEKEEPEVITELLDVEKNPCKPQYTPAIGLPLNLFNCEFREKTCRRTDEELAMAAQTDDIVPPQEEIMDIDSTPDTSPWIYNEENLQKLIENVQSEWTQFSIKSTMIRNVLHNLETLLDEQFKPQAVQSQVLLLQDGVKPRQYQKLLTRKRCESLENRIEHFVKKQRLIVN</sequence>
<organism evidence="6 7">
    <name type="scientific">Musca domestica</name>
    <name type="common">House fly</name>
    <dbReference type="NCBI Taxonomy" id="7370"/>
    <lineage>
        <taxon>Eukaryota</taxon>
        <taxon>Metazoa</taxon>
        <taxon>Ecdysozoa</taxon>
        <taxon>Arthropoda</taxon>
        <taxon>Hexapoda</taxon>
        <taxon>Insecta</taxon>
        <taxon>Pterygota</taxon>
        <taxon>Neoptera</taxon>
        <taxon>Endopterygota</taxon>
        <taxon>Diptera</taxon>
        <taxon>Brachycera</taxon>
        <taxon>Muscomorpha</taxon>
        <taxon>Muscoidea</taxon>
        <taxon>Muscidae</taxon>
        <taxon>Musca</taxon>
    </lineage>
</organism>
<dbReference type="Gene3D" id="3.30.70.660">
    <property type="entry name" value="Pseudouridine synthase I, catalytic domain, C-terminal subdomain"/>
    <property type="match status" value="1"/>
</dbReference>
<keyword evidence="2" id="KW-0819">tRNA processing</keyword>
<evidence type="ECO:0000259" key="5">
    <source>
        <dbReference type="Pfam" id="PF01416"/>
    </source>
</evidence>